<dbReference type="Pfam" id="PF00155">
    <property type="entry name" value="Aminotran_1_2"/>
    <property type="match status" value="1"/>
</dbReference>
<dbReference type="SUPFAM" id="SSF53383">
    <property type="entry name" value="PLP-dependent transferases"/>
    <property type="match status" value="1"/>
</dbReference>
<dbReference type="Proteomes" id="UP000565572">
    <property type="component" value="Unassembled WGS sequence"/>
</dbReference>
<proteinExistence type="inferred from homology"/>
<dbReference type="CDD" id="cd00609">
    <property type="entry name" value="AAT_like"/>
    <property type="match status" value="1"/>
</dbReference>
<keyword evidence="9" id="KW-1185">Reference proteome</keyword>
<evidence type="ECO:0000256" key="4">
    <source>
        <dbReference type="ARBA" id="ARBA00022576"/>
    </source>
</evidence>
<dbReference type="InterPro" id="IPR015422">
    <property type="entry name" value="PyrdxlP-dep_Trfase_small"/>
</dbReference>
<dbReference type="EC" id="2.6.1.-" evidence="8"/>
<evidence type="ECO:0000256" key="5">
    <source>
        <dbReference type="ARBA" id="ARBA00022679"/>
    </source>
</evidence>
<evidence type="ECO:0000256" key="3">
    <source>
        <dbReference type="ARBA" id="ARBA00011738"/>
    </source>
</evidence>
<feature type="domain" description="Aminotransferase class I/classII large" evidence="7">
    <location>
        <begin position="56"/>
        <end position="396"/>
    </location>
</feature>
<keyword evidence="6" id="KW-0663">Pyridoxal phosphate</keyword>
<evidence type="ECO:0000256" key="6">
    <source>
        <dbReference type="ARBA" id="ARBA00022898"/>
    </source>
</evidence>
<dbReference type="AlphaFoldDB" id="A0A7W5JRW2"/>
<name>A0A7W5JRW2_9ACTN</name>
<comment type="similarity">
    <text evidence="2">Belongs to the class-I pyridoxal-phosphate-dependent aminotransferase family.</text>
</comment>
<evidence type="ECO:0000313" key="9">
    <source>
        <dbReference type="Proteomes" id="UP000565572"/>
    </source>
</evidence>
<keyword evidence="5 8" id="KW-0808">Transferase</keyword>
<evidence type="ECO:0000256" key="1">
    <source>
        <dbReference type="ARBA" id="ARBA00001933"/>
    </source>
</evidence>
<dbReference type="GO" id="GO:1901605">
    <property type="term" value="P:alpha-amino acid metabolic process"/>
    <property type="evidence" value="ECO:0007669"/>
    <property type="project" value="TreeGrafter"/>
</dbReference>
<dbReference type="InterPro" id="IPR015424">
    <property type="entry name" value="PyrdxlP-dep_Trfase"/>
</dbReference>
<dbReference type="InterPro" id="IPR015421">
    <property type="entry name" value="PyrdxlP-dep_Trfase_major"/>
</dbReference>
<dbReference type="PANTHER" id="PTHR42790:SF19">
    <property type="entry name" value="KYNURENINE_ALPHA-AMINOADIPATE AMINOTRANSFERASE, MITOCHONDRIAL"/>
    <property type="match status" value="1"/>
</dbReference>
<dbReference type="InterPro" id="IPR050859">
    <property type="entry name" value="Class-I_PLP-dep_aminotransf"/>
</dbReference>
<evidence type="ECO:0000313" key="8">
    <source>
        <dbReference type="EMBL" id="MBB3325179.1"/>
    </source>
</evidence>
<dbReference type="RefSeq" id="WP_332836591.1">
    <property type="nucleotide sequence ID" value="NZ_JACHZG010000001.1"/>
</dbReference>
<evidence type="ECO:0000259" key="7">
    <source>
        <dbReference type="Pfam" id="PF00155"/>
    </source>
</evidence>
<comment type="cofactor">
    <cofactor evidence="1">
        <name>pyridoxal 5'-phosphate</name>
        <dbReference type="ChEBI" id="CHEBI:597326"/>
    </cofactor>
</comment>
<dbReference type="EMBL" id="JACHZG010000001">
    <property type="protein sequence ID" value="MBB3325179.1"/>
    <property type="molecule type" value="Genomic_DNA"/>
</dbReference>
<dbReference type="PANTHER" id="PTHR42790">
    <property type="entry name" value="AMINOTRANSFERASE"/>
    <property type="match status" value="1"/>
</dbReference>
<dbReference type="GO" id="GO:0008483">
    <property type="term" value="F:transaminase activity"/>
    <property type="evidence" value="ECO:0007669"/>
    <property type="project" value="UniProtKB-KW"/>
</dbReference>
<dbReference type="FunFam" id="3.40.640.10:FF:000053">
    <property type="entry name" value="Aminotransferase, class I"/>
    <property type="match status" value="1"/>
</dbReference>
<dbReference type="Gene3D" id="3.90.1150.10">
    <property type="entry name" value="Aspartate Aminotransferase, domain 1"/>
    <property type="match status" value="1"/>
</dbReference>
<protein>
    <submittedName>
        <fullName evidence="8">2-aminoadipate transaminase</fullName>
        <ecNumber evidence="8">2.6.1.-</ecNumber>
    </submittedName>
</protein>
<dbReference type="Gene3D" id="3.40.640.10">
    <property type="entry name" value="Type I PLP-dependent aspartate aminotransferase-like (Major domain)"/>
    <property type="match status" value="1"/>
</dbReference>
<dbReference type="GO" id="GO:0030170">
    <property type="term" value="F:pyridoxal phosphate binding"/>
    <property type="evidence" value="ECO:0007669"/>
    <property type="project" value="InterPro"/>
</dbReference>
<comment type="subunit">
    <text evidence="3">Homodimer.</text>
</comment>
<organism evidence="8 9">
    <name type="scientific">Microlunatus antarcticus</name>
    <dbReference type="NCBI Taxonomy" id="53388"/>
    <lineage>
        <taxon>Bacteria</taxon>
        <taxon>Bacillati</taxon>
        <taxon>Actinomycetota</taxon>
        <taxon>Actinomycetes</taxon>
        <taxon>Propionibacteriales</taxon>
        <taxon>Propionibacteriaceae</taxon>
        <taxon>Microlunatus</taxon>
    </lineage>
</organism>
<evidence type="ECO:0000256" key="2">
    <source>
        <dbReference type="ARBA" id="ARBA00007441"/>
    </source>
</evidence>
<comment type="caution">
    <text evidence="8">The sequence shown here is derived from an EMBL/GenBank/DDBJ whole genome shotgun (WGS) entry which is preliminary data.</text>
</comment>
<gene>
    <name evidence="8" type="ORF">FHX39_000123</name>
</gene>
<reference evidence="8 9" key="1">
    <citation type="submission" date="2020-08" db="EMBL/GenBank/DDBJ databases">
        <title>Sequencing the genomes of 1000 actinobacteria strains.</title>
        <authorList>
            <person name="Klenk H.-P."/>
        </authorList>
    </citation>
    <scope>NUCLEOTIDE SEQUENCE [LARGE SCALE GENOMIC DNA]</scope>
    <source>
        <strain evidence="8 9">DSM 11053</strain>
    </source>
</reference>
<dbReference type="InterPro" id="IPR004839">
    <property type="entry name" value="Aminotransferase_I/II_large"/>
</dbReference>
<accession>A0A7W5JRW2</accession>
<keyword evidence="4 8" id="KW-0032">Aminotransferase</keyword>
<sequence length="406" mass="44368">MSVPPFHLARRMSGVRPSAIRELLRLGADPSVTSFGGGYPDASLFPVEELASVYAHLLVREHAEALQYTTSNGLPVLRQQVAERLTRDGAPRTADDVLIIQGGQQGLDLAAKLVVDPGDVIVTENPTFLGALIAFAPTEPTYAPVRTDADGMDTDDLARVLEQHPGARLLYTVPDFQNPTGATLALERRHRLLELANEHDLLVVEDTPYRSHRYEGASLPTLLSLDTEGRVLHLGSFSKILAPGLRLGWATGSPDVVERLGLLKLAADTQNSTLNMAATAAYLEAYDLEAHLARALPVYRHKRDLMLATMDATFPDAVLRTRPEGGLFVWLTFPDGPSTGSGQRFDAADFLKRVLLPEAKVAYVPGATFFPVRQEPNHARMSFSGVPDERLVEGVTRMGRLLQREL</sequence>